<evidence type="ECO:0000256" key="2">
    <source>
        <dbReference type="ARBA" id="ARBA00022598"/>
    </source>
</evidence>
<dbReference type="SUPFAM" id="SSF56801">
    <property type="entry name" value="Acetyl-CoA synthetase-like"/>
    <property type="match status" value="1"/>
</dbReference>
<evidence type="ECO:0000256" key="1">
    <source>
        <dbReference type="ARBA" id="ARBA00006432"/>
    </source>
</evidence>
<evidence type="ECO:0000313" key="5">
    <source>
        <dbReference type="EMBL" id="TRW14784.1"/>
    </source>
</evidence>
<dbReference type="RefSeq" id="WP_144334954.1">
    <property type="nucleotide sequence ID" value="NZ_VJWA01000002.1"/>
</dbReference>
<proteinExistence type="inferred from homology"/>
<dbReference type="Gene3D" id="3.40.50.12780">
    <property type="entry name" value="N-terminal domain of ligase-like"/>
    <property type="match status" value="1"/>
</dbReference>
<organism evidence="5 6">
    <name type="scientific">Glacieibacterium frigidum</name>
    <dbReference type="NCBI Taxonomy" id="2593303"/>
    <lineage>
        <taxon>Bacteria</taxon>
        <taxon>Pseudomonadati</taxon>
        <taxon>Pseudomonadota</taxon>
        <taxon>Alphaproteobacteria</taxon>
        <taxon>Sphingomonadales</taxon>
        <taxon>Sphingosinicellaceae</taxon>
        <taxon>Glacieibacterium</taxon>
    </lineage>
</organism>
<evidence type="ECO:0000259" key="3">
    <source>
        <dbReference type="Pfam" id="PF00501"/>
    </source>
</evidence>
<dbReference type="PANTHER" id="PTHR43201:SF5">
    <property type="entry name" value="MEDIUM-CHAIN ACYL-COA LIGASE ACSF2, MITOCHONDRIAL"/>
    <property type="match status" value="1"/>
</dbReference>
<dbReference type="Pfam" id="PF00501">
    <property type="entry name" value="AMP-binding"/>
    <property type="match status" value="1"/>
</dbReference>
<evidence type="ECO:0000313" key="6">
    <source>
        <dbReference type="Proteomes" id="UP000317894"/>
    </source>
</evidence>
<dbReference type="Gene3D" id="3.30.300.30">
    <property type="match status" value="1"/>
</dbReference>
<dbReference type="OrthoDB" id="7315605at2"/>
<dbReference type="PANTHER" id="PTHR43201">
    <property type="entry name" value="ACYL-COA SYNTHETASE"/>
    <property type="match status" value="1"/>
</dbReference>
<keyword evidence="6" id="KW-1185">Reference proteome</keyword>
<comment type="similarity">
    <text evidence="1">Belongs to the ATP-dependent AMP-binding enzyme family.</text>
</comment>
<feature type="domain" description="AMP-dependent synthetase/ligase" evidence="3">
    <location>
        <begin position="20"/>
        <end position="363"/>
    </location>
</feature>
<dbReference type="InterPro" id="IPR042099">
    <property type="entry name" value="ANL_N_sf"/>
</dbReference>
<gene>
    <name evidence="5" type="ORF">FMM06_13975</name>
</gene>
<dbReference type="InterPro" id="IPR000873">
    <property type="entry name" value="AMP-dep_synth/lig_dom"/>
</dbReference>
<dbReference type="EMBL" id="VJWA01000002">
    <property type="protein sequence ID" value="TRW14784.1"/>
    <property type="molecule type" value="Genomic_DNA"/>
</dbReference>
<protein>
    <submittedName>
        <fullName evidence="5">ATP-dependent acyl-CoA ligase</fullName>
    </submittedName>
</protein>
<dbReference type="Pfam" id="PF13193">
    <property type="entry name" value="AMP-binding_C"/>
    <property type="match status" value="1"/>
</dbReference>
<dbReference type="AlphaFoldDB" id="A0A552U978"/>
<comment type="caution">
    <text evidence="5">The sequence shown here is derived from an EMBL/GenBank/DDBJ whole genome shotgun (WGS) entry which is preliminary data.</text>
</comment>
<feature type="domain" description="AMP-binding enzyme C-terminal" evidence="4">
    <location>
        <begin position="424"/>
        <end position="497"/>
    </location>
</feature>
<sequence length="514" mass="55813">MSRPITPFEAMDIRSLIDAKTAERGEHPFLIWEPFDGQSQRWSYRDFADSVRRFAAGLQAKGVMPSERVLIHLDNCPEGLIAWLGCAYAGVVPVTTNTRSTESDLIYFAAHSRSVAAITEPQFGDMVRAATPDVAWRAIVSTGEAPESYLPFAAIDGDPESLASRPHDPWAPFGIQYTSGTTARPKAVLWTHANALWGARISAMHEGLRADDVHLTYLPLFHTNAQVYSVLASLWAGAAIVLMPRFSASRFWPVSLRHGATWTSMVPFCAKALLEQPVPPQHSYRFWGNGVGAPAWDAHFGVKTLGWWGMTETITHGVVGTTDMYNTPMAMGRPSPGYTIHIVGEDGRPVQPGAVGDLLVGGVRGLSLFAEYVDDPNATAAAFNAQGMLITGDRVRLGEDGSLFFADRSKDMLKIGGENVAASEIEGAIAAVDGVAEVAVVGMPHPMLDEVPAAFVIPKPGTGDDLADRIAAACRQQLADFKRPHNIRIVESLPRSTLEKIAKTELRKTFDRVQ</sequence>
<evidence type="ECO:0000259" key="4">
    <source>
        <dbReference type="Pfam" id="PF13193"/>
    </source>
</evidence>
<dbReference type="GO" id="GO:0031956">
    <property type="term" value="F:medium-chain fatty acid-CoA ligase activity"/>
    <property type="evidence" value="ECO:0007669"/>
    <property type="project" value="TreeGrafter"/>
</dbReference>
<name>A0A552U978_9SPHN</name>
<dbReference type="InterPro" id="IPR045851">
    <property type="entry name" value="AMP-bd_C_sf"/>
</dbReference>
<dbReference type="GO" id="GO:0006631">
    <property type="term" value="P:fatty acid metabolic process"/>
    <property type="evidence" value="ECO:0007669"/>
    <property type="project" value="TreeGrafter"/>
</dbReference>
<dbReference type="Proteomes" id="UP000317894">
    <property type="component" value="Unassembled WGS sequence"/>
</dbReference>
<keyword evidence="2 5" id="KW-0436">Ligase</keyword>
<dbReference type="InterPro" id="IPR025110">
    <property type="entry name" value="AMP-bd_C"/>
</dbReference>
<accession>A0A552U978</accession>
<reference evidence="5 6" key="1">
    <citation type="submission" date="2019-07" db="EMBL/GenBank/DDBJ databases">
        <title>Novel species isolated from glacier.</title>
        <authorList>
            <person name="Liu Q."/>
            <person name="Xin Y.-H."/>
        </authorList>
    </citation>
    <scope>NUCLEOTIDE SEQUENCE [LARGE SCALE GENOMIC DNA]</scope>
    <source>
        <strain evidence="5 6">LB1R16</strain>
    </source>
</reference>